<feature type="region of interest" description="Disordered" evidence="1">
    <location>
        <begin position="44"/>
        <end position="72"/>
    </location>
</feature>
<keyword evidence="3" id="KW-1185">Reference proteome</keyword>
<proteinExistence type="predicted"/>
<gene>
    <name evidence="2" type="ORF">MBM_03133</name>
</gene>
<evidence type="ECO:0000313" key="3">
    <source>
        <dbReference type="Proteomes" id="UP000006753"/>
    </source>
</evidence>
<name>K1X0Z2_MARBU</name>
<evidence type="ECO:0000256" key="1">
    <source>
        <dbReference type="SAM" id="MobiDB-lite"/>
    </source>
</evidence>
<dbReference type="AlphaFoldDB" id="K1X0Z2"/>
<dbReference type="EMBL" id="JH921432">
    <property type="protein sequence ID" value="EKD18891.1"/>
    <property type="molecule type" value="Genomic_DNA"/>
</dbReference>
<protein>
    <submittedName>
        <fullName evidence="2">Uncharacterized protein</fullName>
    </submittedName>
</protein>
<dbReference type="InParanoid" id="K1X0Z2"/>
<dbReference type="KEGG" id="mbe:MBM_03133"/>
<dbReference type="Proteomes" id="UP000006753">
    <property type="component" value="Unassembled WGS sequence"/>
</dbReference>
<reference evidence="2 3" key="1">
    <citation type="journal article" date="2012" name="BMC Genomics">
        <title>Sequencing the genome of Marssonina brunnea reveals fungus-poplar co-evolution.</title>
        <authorList>
            <person name="Zhu S."/>
            <person name="Cao Y.-Z."/>
            <person name="Jiang C."/>
            <person name="Tan B.-Y."/>
            <person name="Wang Z."/>
            <person name="Feng S."/>
            <person name="Zhang L."/>
            <person name="Su X.-H."/>
            <person name="Brejova B."/>
            <person name="Vinar T."/>
            <person name="Xu M."/>
            <person name="Wang M.-X."/>
            <person name="Zhang S.-G."/>
            <person name="Huang M.-R."/>
            <person name="Wu R."/>
            <person name="Zhou Y."/>
        </authorList>
    </citation>
    <scope>NUCLEOTIDE SEQUENCE [LARGE SCALE GENOMIC DNA]</scope>
    <source>
        <strain evidence="2 3">MB_m1</strain>
    </source>
</reference>
<organism evidence="2 3">
    <name type="scientific">Marssonina brunnea f. sp. multigermtubi (strain MB_m1)</name>
    <name type="common">Marssonina leaf spot fungus</name>
    <dbReference type="NCBI Taxonomy" id="1072389"/>
    <lineage>
        <taxon>Eukaryota</taxon>
        <taxon>Fungi</taxon>
        <taxon>Dikarya</taxon>
        <taxon>Ascomycota</taxon>
        <taxon>Pezizomycotina</taxon>
        <taxon>Leotiomycetes</taxon>
        <taxon>Helotiales</taxon>
        <taxon>Drepanopezizaceae</taxon>
        <taxon>Drepanopeziza</taxon>
    </lineage>
</organism>
<sequence length="72" mass="7678">MNYGLRVLGAFTFVNPRPAGKILRILLKAALAAPSSSFTAQLAVPFTQEEATSEQDDEDDPSALTNPEEALA</sequence>
<evidence type="ECO:0000313" key="2">
    <source>
        <dbReference type="EMBL" id="EKD18891.1"/>
    </source>
</evidence>
<dbReference type="HOGENOM" id="CLU_2722715_0_0_1"/>
<feature type="compositionally biased region" description="Acidic residues" evidence="1">
    <location>
        <begin position="51"/>
        <end position="61"/>
    </location>
</feature>
<accession>K1X0Z2</accession>